<dbReference type="AlphaFoldDB" id="A0A5J6LC96"/>
<dbReference type="PANTHER" id="PTHR33973">
    <property type="entry name" value="OS07G0153300 PROTEIN"/>
    <property type="match status" value="1"/>
</dbReference>
<reference evidence="1 2" key="1">
    <citation type="submission" date="2019-09" db="EMBL/GenBank/DDBJ databases">
        <title>Nitrincola iocasae sp. nov., a bacterium isolated from the sediment collected at a cold seep field in South China Sea.</title>
        <authorList>
            <person name="Zhang H."/>
            <person name="Wang H."/>
            <person name="Li C."/>
        </authorList>
    </citation>
    <scope>NUCLEOTIDE SEQUENCE [LARGE SCALE GENOMIC DNA]</scope>
    <source>
        <strain evidence="1 2">KXZD1103</strain>
    </source>
</reference>
<organism evidence="1 2">
    <name type="scientific">Nitrincola iocasae</name>
    <dbReference type="NCBI Taxonomy" id="2614693"/>
    <lineage>
        <taxon>Bacteria</taxon>
        <taxon>Pseudomonadati</taxon>
        <taxon>Pseudomonadota</taxon>
        <taxon>Gammaproteobacteria</taxon>
        <taxon>Oceanospirillales</taxon>
        <taxon>Oceanospirillaceae</taxon>
        <taxon>Nitrincola</taxon>
    </lineage>
</organism>
<evidence type="ECO:0000313" key="1">
    <source>
        <dbReference type="EMBL" id="QEW06153.1"/>
    </source>
</evidence>
<accession>A0A5J6LC96</accession>
<dbReference type="PANTHER" id="PTHR33973:SF4">
    <property type="entry name" value="OS07G0153300 PROTEIN"/>
    <property type="match status" value="1"/>
</dbReference>
<proteinExistence type="predicted"/>
<dbReference type="EMBL" id="CP044222">
    <property type="protein sequence ID" value="QEW06153.1"/>
    <property type="molecule type" value="Genomic_DNA"/>
</dbReference>
<protein>
    <submittedName>
        <fullName evidence="1">DUF1365 domain-containing protein</fullName>
    </submittedName>
</protein>
<dbReference type="Pfam" id="PF07103">
    <property type="entry name" value="DUF1365"/>
    <property type="match status" value="1"/>
</dbReference>
<dbReference type="RefSeq" id="WP_151054211.1">
    <property type="nucleotide sequence ID" value="NZ_CP044222.1"/>
</dbReference>
<dbReference type="InterPro" id="IPR010775">
    <property type="entry name" value="DUF1365"/>
</dbReference>
<keyword evidence="2" id="KW-1185">Reference proteome</keyword>
<gene>
    <name evidence="1" type="ORF">F5I99_06380</name>
</gene>
<dbReference type="Proteomes" id="UP000325606">
    <property type="component" value="Chromosome"/>
</dbReference>
<name>A0A5J6LC96_9GAMM</name>
<dbReference type="KEGG" id="nik:F5I99_06380"/>
<sequence>MSHALHSSIYLGEVMHQRLRPVNHRFVYRVSAWLIDLEELEALDRFKCLSIDRFNLFAFYQRDHGDGSSTPLRTQIKSLLKQHKIETGSGAVRLLCYPRLFGYVFNPLSVFYCYNESGDLSAILYEVSNTFGQRHSYLIPVEADKAEVIRQQADKAFYVSPFMPMQTAYQFRLQPPNGNLAVMIRQIDDQGPLFDATFSGRRVEITQQSILKTFLRHPLMTLKVIGGIHWEALRLWRKGMKVQPRPIQPTYCVSLVNTQGVKLS</sequence>
<evidence type="ECO:0000313" key="2">
    <source>
        <dbReference type="Proteomes" id="UP000325606"/>
    </source>
</evidence>